<evidence type="ECO:0000256" key="1">
    <source>
        <dbReference type="PROSITE-ProRule" id="PRU00339"/>
    </source>
</evidence>
<gene>
    <name evidence="3" type="ORF">AYBTSS11_LOCUS22227</name>
</gene>
<name>A0AA86SSY1_9FABA</name>
<feature type="repeat" description="TPR" evidence="1">
    <location>
        <begin position="110"/>
        <end position="143"/>
    </location>
</feature>
<dbReference type="AlphaFoldDB" id="A0AA86SSY1"/>
<reference evidence="3" key="1">
    <citation type="submission" date="2023-10" db="EMBL/GenBank/DDBJ databases">
        <authorList>
            <person name="Domelevo Entfellner J.-B."/>
        </authorList>
    </citation>
    <scope>NUCLEOTIDE SEQUENCE</scope>
</reference>
<keyword evidence="4" id="KW-1185">Reference proteome</keyword>
<dbReference type="Pfam" id="PF00515">
    <property type="entry name" value="TPR_1"/>
    <property type="match status" value="1"/>
</dbReference>
<accession>A0AA86SSY1</accession>
<keyword evidence="2" id="KW-0175">Coiled coil</keyword>
<dbReference type="PANTHER" id="PTHR44203">
    <property type="entry name" value="ETO1-RELATED"/>
    <property type="match status" value="1"/>
</dbReference>
<dbReference type="SMART" id="SM00028">
    <property type="entry name" value="TPR"/>
    <property type="match status" value="3"/>
</dbReference>
<dbReference type="InterPro" id="IPR019734">
    <property type="entry name" value="TPR_rpt"/>
</dbReference>
<evidence type="ECO:0000313" key="3">
    <source>
        <dbReference type="EMBL" id="CAJ1969373.1"/>
    </source>
</evidence>
<dbReference type="Proteomes" id="UP001189624">
    <property type="component" value="Chromosome 7"/>
</dbReference>
<keyword evidence="1" id="KW-0802">TPR repeat</keyword>
<protein>
    <recommendedName>
        <fullName evidence="5">ETO1-like protein 1</fullName>
    </recommendedName>
</protein>
<feature type="coiled-coil region" evidence="2">
    <location>
        <begin position="156"/>
        <end position="183"/>
    </location>
</feature>
<dbReference type="InterPro" id="IPR011990">
    <property type="entry name" value="TPR-like_helical_dom_sf"/>
</dbReference>
<dbReference type="EMBL" id="OY731404">
    <property type="protein sequence ID" value="CAJ1969373.1"/>
    <property type="molecule type" value="Genomic_DNA"/>
</dbReference>
<dbReference type="PROSITE" id="PS50005">
    <property type="entry name" value="TPR"/>
    <property type="match status" value="1"/>
</dbReference>
<dbReference type="SUPFAM" id="SSF48452">
    <property type="entry name" value="TPR-like"/>
    <property type="match status" value="1"/>
</dbReference>
<evidence type="ECO:0008006" key="5">
    <source>
        <dbReference type="Google" id="ProtNLM"/>
    </source>
</evidence>
<dbReference type="PANTHER" id="PTHR44203:SF2">
    <property type="entry name" value="ETO1-LIKE PROTEIN 1"/>
    <property type="match status" value="1"/>
</dbReference>
<dbReference type="Gramene" id="rna-AYBTSS11_LOCUS22227">
    <property type="protein sequence ID" value="CAJ1969373.1"/>
    <property type="gene ID" value="gene-AYBTSS11_LOCUS22227"/>
</dbReference>
<dbReference type="InterPro" id="IPR044631">
    <property type="entry name" value="ETO1-like"/>
</dbReference>
<sequence length="288" mass="32705">MYAKESINLILICRLNCPEAAMRSLQLAWQHASSEHERLVYEGWILYDSGHYEEGLQKAEESITIKRSFEAFFLKAYALADSSVDSSCSSTVISLLEDALRCPSDNLRKGQALNNLGSVYVDCGKLDAAEDCYIKALKIQHTRAHQGLARVHFLRNDNKAAAYKEMTNLIEKARNNASAYEKRSEYGDRELTNADLEMVTRLDPLRVYPYRYRAAVLMDNHKEEEAIAELSRAIAFKADLHLLHLRAAFHEHKGDVLGALRDCRAALSVDPNHQKMLELHCRVNSHEP</sequence>
<evidence type="ECO:0000256" key="2">
    <source>
        <dbReference type="SAM" id="Coils"/>
    </source>
</evidence>
<evidence type="ECO:0000313" key="4">
    <source>
        <dbReference type="Proteomes" id="UP001189624"/>
    </source>
</evidence>
<proteinExistence type="predicted"/>
<dbReference type="GO" id="GO:0010105">
    <property type="term" value="P:negative regulation of ethylene-activated signaling pathway"/>
    <property type="evidence" value="ECO:0007669"/>
    <property type="project" value="InterPro"/>
</dbReference>
<organism evidence="3 4">
    <name type="scientific">Sphenostylis stenocarpa</name>
    <dbReference type="NCBI Taxonomy" id="92480"/>
    <lineage>
        <taxon>Eukaryota</taxon>
        <taxon>Viridiplantae</taxon>
        <taxon>Streptophyta</taxon>
        <taxon>Embryophyta</taxon>
        <taxon>Tracheophyta</taxon>
        <taxon>Spermatophyta</taxon>
        <taxon>Magnoliopsida</taxon>
        <taxon>eudicotyledons</taxon>
        <taxon>Gunneridae</taxon>
        <taxon>Pentapetalae</taxon>
        <taxon>rosids</taxon>
        <taxon>fabids</taxon>
        <taxon>Fabales</taxon>
        <taxon>Fabaceae</taxon>
        <taxon>Papilionoideae</taxon>
        <taxon>50 kb inversion clade</taxon>
        <taxon>NPAAA clade</taxon>
        <taxon>indigoferoid/millettioid clade</taxon>
        <taxon>Phaseoleae</taxon>
        <taxon>Sphenostylis</taxon>
    </lineage>
</organism>
<dbReference type="Gene3D" id="1.25.40.10">
    <property type="entry name" value="Tetratricopeptide repeat domain"/>
    <property type="match status" value="2"/>
</dbReference>